<keyword evidence="2" id="KW-1185">Reference proteome</keyword>
<evidence type="ECO:0000313" key="2">
    <source>
        <dbReference type="Proteomes" id="UP000001514"/>
    </source>
</evidence>
<dbReference type="Proteomes" id="UP000001514">
    <property type="component" value="Unassembled WGS sequence"/>
</dbReference>
<dbReference type="EMBL" id="GL377621">
    <property type="protein sequence ID" value="EFJ15971.1"/>
    <property type="molecule type" value="Genomic_DNA"/>
</dbReference>
<dbReference type="AlphaFoldDB" id="D8SIH4"/>
<dbReference type="InParanoid" id="D8SIH4"/>
<dbReference type="PANTHER" id="PTHR34375">
    <property type="entry name" value="GATA ZINC FINGER PROTEIN-RELATED"/>
    <property type="match status" value="1"/>
</dbReference>
<dbReference type="Gene3D" id="3.30.559.10">
    <property type="entry name" value="Chloramphenicol acetyltransferase-like domain"/>
    <property type="match status" value="1"/>
</dbReference>
<gene>
    <name evidence="1" type="ORF">SELMODRAFT_179994</name>
</gene>
<proteinExistence type="predicted"/>
<dbReference type="Gramene" id="EFJ15971">
    <property type="protein sequence ID" value="EFJ15971"/>
    <property type="gene ID" value="SELMODRAFT_179994"/>
</dbReference>
<dbReference type="eggNOG" id="ENOG502QQX5">
    <property type="taxonomic scope" value="Eukaryota"/>
</dbReference>
<dbReference type="KEGG" id="smo:SELMODRAFT_179994"/>
<dbReference type="HOGENOM" id="CLU_048672_1_0_1"/>
<evidence type="ECO:0008006" key="3">
    <source>
        <dbReference type="Google" id="ProtNLM"/>
    </source>
</evidence>
<organism evidence="2">
    <name type="scientific">Selaginella moellendorffii</name>
    <name type="common">Spikemoss</name>
    <dbReference type="NCBI Taxonomy" id="88036"/>
    <lineage>
        <taxon>Eukaryota</taxon>
        <taxon>Viridiplantae</taxon>
        <taxon>Streptophyta</taxon>
        <taxon>Embryophyta</taxon>
        <taxon>Tracheophyta</taxon>
        <taxon>Lycopodiopsida</taxon>
        <taxon>Selaginellales</taxon>
        <taxon>Selaginellaceae</taxon>
        <taxon>Selaginella</taxon>
    </lineage>
</organism>
<protein>
    <recommendedName>
        <fullName evidence="3">Condensation domain-containing protein</fullName>
    </recommendedName>
</protein>
<sequence>MADDESSSRPPRLEEGPFNRILGATEHNWCRAVESGTGITVLGLLFCRSVNVGVFQCALDAVLARHPRLLSQLVWIEPDKPAFQVNANATVAIQELAHGDDDREDWLLQTIESEMNSNPWTDRDAPVPVFFARLHRLGEKSLFVIRVHTAACDRAAAAVIMSEFLHRLRGDDEQEGKDGDGVEELVSIEDAIPRGQANKPFWAHGVDLLGYSLGSLRHALLPFDNVEAPRRTELVRASLSLEHTKSLTKRCVLEKTNLFGALVAAGLRATTIYKQLGNRSEHFAIIGLVDCRNHIDSLSRSTAGFYHSAILNTHHVNQDTGFWDLSRRCSDSFSNAIKNRKHFTDMGDINYLMFQALQHPNLTPSGTLRTSLMVVFQDVIADESEEETKHTLGLEDYVGCASVHGVGPSLALFDSIRDGCLHCNVVYPAPLHSREQIRKVVDDMMEILKSQHES</sequence>
<dbReference type="Gene3D" id="3.30.559.30">
    <property type="entry name" value="Nonribosomal peptide synthetase, condensation domain"/>
    <property type="match status" value="1"/>
</dbReference>
<dbReference type="PANTHER" id="PTHR34375:SF2">
    <property type="entry name" value="GATA ZINC FINGER PROTEIN"/>
    <property type="match status" value="1"/>
</dbReference>
<dbReference type="STRING" id="88036.D8SIH4"/>
<dbReference type="OMA" id="IDDYNDM"/>
<dbReference type="OrthoDB" id="439993at2759"/>
<accession>D8SIH4</accession>
<evidence type="ECO:0000313" key="1">
    <source>
        <dbReference type="EMBL" id="EFJ15971.1"/>
    </source>
</evidence>
<dbReference type="SUPFAM" id="SSF52777">
    <property type="entry name" value="CoA-dependent acyltransferases"/>
    <property type="match status" value="2"/>
</dbReference>
<dbReference type="InterPro" id="IPR023213">
    <property type="entry name" value="CAT-like_dom_sf"/>
</dbReference>
<name>D8SIH4_SELML</name>
<dbReference type="FunCoup" id="D8SIH4">
    <property type="interactions" value="1613"/>
</dbReference>
<reference evidence="1 2" key="1">
    <citation type="journal article" date="2011" name="Science">
        <title>The Selaginella genome identifies genetic changes associated with the evolution of vascular plants.</title>
        <authorList>
            <person name="Banks J.A."/>
            <person name="Nishiyama T."/>
            <person name="Hasebe M."/>
            <person name="Bowman J.L."/>
            <person name="Gribskov M."/>
            <person name="dePamphilis C."/>
            <person name="Albert V.A."/>
            <person name="Aono N."/>
            <person name="Aoyama T."/>
            <person name="Ambrose B.A."/>
            <person name="Ashton N.W."/>
            <person name="Axtell M.J."/>
            <person name="Barker E."/>
            <person name="Barker M.S."/>
            <person name="Bennetzen J.L."/>
            <person name="Bonawitz N.D."/>
            <person name="Chapple C."/>
            <person name="Cheng C."/>
            <person name="Correa L.G."/>
            <person name="Dacre M."/>
            <person name="DeBarry J."/>
            <person name="Dreyer I."/>
            <person name="Elias M."/>
            <person name="Engstrom E.M."/>
            <person name="Estelle M."/>
            <person name="Feng L."/>
            <person name="Finet C."/>
            <person name="Floyd S.K."/>
            <person name="Frommer W.B."/>
            <person name="Fujita T."/>
            <person name="Gramzow L."/>
            <person name="Gutensohn M."/>
            <person name="Harholt J."/>
            <person name="Hattori M."/>
            <person name="Heyl A."/>
            <person name="Hirai T."/>
            <person name="Hiwatashi Y."/>
            <person name="Ishikawa M."/>
            <person name="Iwata M."/>
            <person name="Karol K.G."/>
            <person name="Koehler B."/>
            <person name="Kolukisaoglu U."/>
            <person name="Kubo M."/>
            <person name="Kurata T."/>
            <person name="Lalonde S."/>
            <person name="Li K."/>
            <person name="Li Y."/>
            <person name="Litt A."/>
            <person name="Lyons E."/>
            <person name="Manning G."/>
            <person name="Maruyama T."/>
            <person name="Michael T.P."/>
            <person name="Mikami K."/>
            <person name="Miyazaki S."/>
            <person name="Morinaga S."/>
            <person name="Murata T."/>
            <person name="Mueller-Roeber B."/>
            <person name="Nelson D.R."/>
            <person name="Obara M."/>
            <person name="Oguri Y."/>
            <person name="Olmstead R.G."/>
            <person name="Onodera N."/>
            <person name="Petersen B.L."/>
            <person name="Pils B."/>
            <person name="Prigge M."/>
            <person name="Rensing S.A."/>
            <person name="Riano-Pachon D.M."/>
            <person name="Roberts A.W."/>
            <person name="Sato Y."/>
            <person name="Scheller H.V."/>
            <person name="Schulz B."/>
            <person name="Schulz C."/>
            <person name="Shakirov E.V."/>
            <person name="Shibagaki N."/>
            <person name="Shinohara N."/>
            <person name="Shippen D.E."/>
            <person name="Soerensen I."/>
            <person name="Sotooka R."/>
            <person name="Sugimoto N."/>
            <person name="Sugita M."/>
            <person name="Sumikawa N."/>
            <person name="Tanurdzic M."/>
            <person name="Theissen G."/>
            <person name="Ulvskov P."/>
            <person name="Wakazuki S."/>
            <person name="Weng J.K."/>
            <person name="Willats W.W."/>
            <person name="Wipf D."/>
            <person name="Wolf P.G."/>
            <person name="Yang L."/>
            <person name="Zimmer A.D."/>
            <person name="Zhu Q."/>
            <person name="Mitros T."/>
            <person name="Hellsten U."/>
            <person name="Loque D."/>
            <person name="Otillar R."/>
            <person name="Salamov A."/>
            <person name="Schmutz J."/>
            <person name="Shapiro H."/>
            <person name="Lindquist E."/>
            <person name="Lucas S."/>
            <person name="Rokhsar D."/>
            <person name="Grigoriev I.V."/>
        </authorList>
    </citation>
    <scope>NUCLEOTIDE SEQUENCE [LARGE SCALE GENOMIC DNA]</scope>
</reference>